<dbReference type="EMBL" id="NHTK01001074">
    <property type="protein sequence ID" value="PPR03328.1"/>
    <property type="molecule type" value="Genomic_DNA"/>
</dbReference>
<dbReference type="GO" id="GO:0006368">
    <property type="term" value="P:transcription elongation by RNA polymerase II"/>
    <property type="evidence" value="ECO:0007669"/>
    <property type="project" value="InterPro"/>
</dbReference>
<evidence type="ECO:0000256" key="4">
    <source>
        <dbReference type="ARBA" id="ARBA00023015"/>
    </source>
</evidence>
<keyword evidence="4" id="KW-0805">Transcription regulation</keyword>
<sequence length="541" mass="58253">MSSSSSAASWYPPPQRVQVKVGKVLNKVIKARKLKGEPAPPTNKRTNLPEFHYHSFLFKHKPISIDQTRPATLEVKKSADNVSMARAEFPSINPEDAYSMTGEETPAKEVDCLLIYDEVTNTWTLEKLDSFIRFQRVNKVAASSPNPASPASTAGTPSLKKGKAPEDKDDDLERQLLDLAGSSVQEDRNRKPPPPPPPAPSLVPNKRRPDSDDEEGEIEVPLRLLHQPAKESRNTKPIPKASPKAKASAASPQPPLPKSVPPAPATQPASSTPNPPKPLKTNGKASLPSSSASLPPKPAPSLPVTTEAHPLPLKSKKARPTPNAPLRPPSEEDILALSQPLKSAKRQRVAAPPPQPAPPPPPKPLDLSLPGGSGTFAPPPLPPSLPKPAVSKAALPPPPPPPTLDPKDPTPMIFYSDDEEDEWEAVTEVPPDPAPEPSRPTHSFNIVMEEENDPVIPDAKGSNMEDDDLEAALKMELFDMDEAADGNEMDYASETEEQDFLALALEEQPVPLSLSQYASQNNGGDDSDEMSSSSEEESDDD</sequence>
<evidence type="ECO:0000313" key="10">
    <source>
        <dbReference type="EMBL" id="PPR03328.1"/>
    </source>
</evidence>
<keyword evidence="5" id="KW-0010">Activator</keyword>
<accession>A0A409YK02</accession>
<protein>
    <recommendedName>
        <fullName evidence="9">Transcription elongation factor Eaf N-terminal domain-containing protein</fullName>
    </recommendedName>
</protein>
<organism evidence="10 11">
    <name type="scientific">Panaeolus cyanescens</name>
    <dbReference type="NCBI Taxonomy" id="181874"/>
    <lineage>
        <taxon>Eukaryota</taxon>
        <taxon>Fungi</taxon>
        <taxon>Dikarya</taxon>
        <taxon>Basidiomycota</taxon>
        <taxon>Agaricomycotina</taxon>
        <taxon>Agaricomycetes</taxon>
        <taxon>Agaricomycetidae</taxon>
        <taxon>Agaricales</taxon>
        <taxon>Agaricineae</taxon>
        <taxon>Galeropsidaceae</taxon>
        <taxon>Panaeolus</taxon>
    </lineage>
</organism>
<dbReference type="Proteomes" id="UP000284842">
    <property type="component" value="Unassembled WGS sequence"/>
</dbReference>
<comment type="caution">
    <text evidence="10">The sequence shown here is derived from an EMBL/GenBank/DDBJ whole genome shotgun (WGS) entry which is preliminary data.</text>
</comment>
<dbReference type="InParanoid" id="A0A409YK02"/>
<reference evidence="10 11" key="1">
    <citation type="journal article" date="2018" name="Evol. Lett.">
        <title>Horizontal gene cluster transfer increased hallucinogenic mushroom diversity.</title>
        <authorList>
            <person name="Reynolds H.T."/>
            <person name="Vijayakumar V."/>
            <person name="Gluck-Thaler E."/>
            <person name="Korotkin H.B."/>
            <person name="Matheny P.B."/>
            <person name="Slot J.C."/>
        </authorList>
    </citation>
    <scope>NUCLEOTIDE SEQUENCE [LARGE SCALE GENOMIC DNA]</scope>
    <source>
        <strain evidence="10 11">2629</strain>
    </source>
</reference>
<dbReference type="Pfam" id="PF09816">
    <property type="entry name" value="EAF"/>
    <property type="match status" value="1"/>
</dbReference>
<feature type="domain" description="Transcription elongation factor Eaf N-terminal" evidence="9">
    <location>
        <begin position="48"/>
        <end position="137"/>
    </location>
</feature>
<proteinExistence type="inferred from homology"/>
<dbReference type="OrthoDB" id="125903at2759"/>
<dbReference type="InterPro" id="IPR027093">
    <property type="entry name" value="EAF_fam"/>
</dbReference>
<dbReference type="PANTHER" id="PTHR15970">
    <property type="entry name" value="ELL-ASSOCIATED FACTOR EAF"/>
    <property type="match status" value="1"/>
</dbReference>
<dbReference type="PANTHER" id="PTHR15970:SF2">
    <property type="entry name" value="ELL-ASSOCIATED FACTOR EAF"/>
    <property type="match status" value="1"/>
</dbReference>
<dbReference type="GO" id="GO:0032783">
    <property type="term" value="C:super elongation complex"/>
    <property type="evidence" value="ECO:0007669"/>
    <property type="project" value="InterPro"/>
</dbReference>
<feature type="compositionally biased region" description="Pro residues" evidence="8">
    <location>
        <begin position="351"/>
        <end position="364"/>
    </location>
</feature>
<feature type="compositionally biased region" description="Acidic residues" evidence="8">
    <location>
        <begin position="525"/>
        <end position="541"/>
    </location>
</feature>
<evidence type="ECO:0000256" key="1">
    <source>
        <dbReference type="ARBA" id="ARBA00004123"/>
    </source>
</evidence>
<comment type="subcellular location">
    <subcellularLocation>
        <location evidence="1">Nucleus</location>
    </subcellularLocation>
</comment>
<comment type="similarity">
    <text evidence="2">Belongs to the EAF family.</text>
</comment>
<feature type="compositionally biased region" description="Low complexity" evidence="8">
    <location>
        <begin position="284"/>
        <end position="294"/>
    </location>
</feature>
<name>A0A409YK02_9AGAR</name>
<dbReference type="STRING" id="181874.A0A409YK02"/>
<dbReference type="AlphaFoldDB" id="A0A409YK02"/>
<gene>
    <name evidence="10" type="ORF">CVT24_012604</name>
</gene>
<evidence type="ECO:0000313" key="11">
    <source>
        <dbReference type="Proteomes" id="UP000284842"/>
    </source>
</evidence>
<keyword evidence="7" id="KW-0539">Nucleus</keyword>
<evidence type="ECO:0000256" key="5">
    <source>
        <dbReference type="ARBA" id="ARBA00023159"/>
    </source>
</evidence>
<keyword evidence="3" id="KW-0597">Phosphoprotein</keyword>
<feature type="compositionally biased region" description="Acidic residues" evidence="8">
    <location>
        <begin position="416"/>
        <end position="425"/>
    </location>
</feature>
<evidence type="ECO:0000259" key="9">
    <source>
        <dbReference type="Pfam" id="PF09816"/>
    </source>
</evidence>
<feature type="compositionally biased region" description="Low complexity" evidence="8">
    <location>
        <begin position="236"/>
        <end position="251"/>
    </location>
</feature>
<keyword evidence="6" id="KW-0804">Transcription</keyword>
<evidence type="ECO:0000256" key="6">
    <source>
        <dbReference type="ARBA" id="ARBA00023163"/>
    </source>
</evidence>
<feature type="region of interest" description="Disordered" evidence="8">
    <location>
        <begin position="141"/>
        <end position="442"/>
    </location>
</feature>
<feature type="region of interest" description="Disordered" evidence="8">
    <location>
        <begin position="511"/>
        <end position="541"/>
    </location>
</feature>
<feature type="compositionally biased region" description="Polar residues" evidence="8">
    <location>
        <begin position="513"/>
        <end position="524"/>
    </location>
</feature>
<feature type="compositionally biased region" description="Basic and acidic residues" evidence="8">
    <location>
        <begin position="163"/>
        <end position="176"/>
    </location>
</feature>
<keyword evidence="11" id="KW-1185">Reference proteome</keyword>
<feature type="compositionally biased region" description="Pro residues" evidence="8">
    <location>
        <begin position="252"/>
        <end position="265"/>
    </location>
</feature>
<feature type="compositionally biased region" description="Pro residues" evidence="8">
    <location>
        <begin position="395"/>
        <end position="404"/>
    </location>
</feature>
<dbReference type="GO" id="GO:0003711">
    <property type="term" value="F:transcription elongation factor activity"/>
    <property type="evidence" value="ECO:0007669"/>
    <property type="project" value="TreeGrafter"/>
</dbReference>
<dbReference type="InterPro" id="IPR019194">
    <property type="entry name" value="Tscrpt_elong_fac_Eaf_N"/>
</dbReference>
<evidence type="ECO:0000256" key="7">
    <source>
        <dbReference type="ARBA" id="ARBA00023242"/>
    </source>
</evidence>
<feature type="compositionally biased region" description="Low complexity" evidence="8">
    <location>
        <begin position="141"/>
        <end position="158"/>
    </location>
</feature>
<evidence type="ECO:0000256" key="3">
    <source>
        <dbReference type="ARBA" id="ARBA00022553"/>
    </source>
</evidence>
<evidence type="ECO:0000256" key="2">
    <source>
        <dbReference type="ARBA" id="ARBA00007798"/>
    </source>
</evidence>
<feature type="compositionally biased region" description="Pro residues" evidence="8">
    <location>
        <begin position="192"/>
        <end position="201"/>
    </location>
</feature>
<evidence type="ECO:0000256" key="8">
    <source>
        <dbReference type="SAM" id="MobiDB-lite"/>
    </source>
</evidence>
<feature type="compositionally biased region" description="Pro residues" evidence="8">
    <location>
        <begin position="377"/>
        <end position="386"/>
    </location>
</feature>